<evidence type="ECO:0000256" key="1">
    <source>
        <dbReference type="SAM" id="MobiDB-lite"/>
    </source>
</evidence>
<feature type="region of interest" description="Disordered" evidence="1">
    <location>
        <begin position="206"/>
        <end position="274"/>
    </location>
</feature>
<feature type="compositionally biased region" description="Polar residues" evidence="1">
    <location>
        <begin position="43"/>
        <end position="56"/>
    </location>
</feature>
<evidence type="ECO:0000259" key="2">
    <source>
        <dbReference type="Pfam" id="PF06911"/>
    </source>
</evidence>
<evidence type="ECO:0000313" key="4">
    <source>
        <dbReference type="Proteomes" id="UP000308730"/>
    </source>
</evidence>
<dbReference type="InterPro" id="IPR009686">
    <property type="entry name" value="Senescence/spartin_C"/>
</dbReference>
<dbReference type="OrthoDB" id="20821at2759"/>
<reference evidence="3 4" key="1">
    <citation type="submission" date="2019-02" db="EMBL/GenBank/DDBJ databases">
        <title>Genome sequencing of the rare red list fungi Antrodiella citrinella (Flaviporus citrinellus).</title>
        <authorList>
            <person name="Buettner E."/>
            <person name="Kellner H."/>
        </authorList>
    </citation>
    <scope>NUCLEOTIDE SEQUENCE [LARGE SCALE GENOMIC DNA]</scope>
    <source>
        <strain evidence="3 4">DSM 108506</strain>
    </source>
</reference>
<feature type="compositionally biased region" description="Polar residues" evidence="1">
    <location>
        <begin position="245"/>
        <end position="262"/>
    </location>
</feature>
<proteinExistence type="predicted"/>
<evidence type="ECO:0000313" key="3">
    <source>
        <dbReference type="EMBL" id="THH31868.1"/>
    </source>
</evidence>
<comment type="caution">
    <text evidence="3">The sequence shown here is derived from an EMBL/GenBank/DDBJ whole genome shotgun (WGS) entry which is preliminary data.</text>
</comment>
<dbReference type="AlphaFoldDB" id="A0A4S4N238"/>
<feature type="compositionally biased region" description="Basic and acidic residues" evidence="1">
    <location>
        <begin position="265"/>
        <end position="274"/>
    </location>
</feature>
<name>A0A4S4N238_9APHY</name>
<protein>
    <recommendedName>
        <fullName evidence="2">Senescence domain-containing protein</fullName>
    </recommendedName>
</protein>
<dbReference type="Proteomes" id="UP000308730">
    <property type="component" value="Unassembled WGS sequence"/>
</dbReference>
<gene>
    <name evidence="3" type="ORF">EUX98_g2326</name>
</gene>
<keyword evidence="4" id="KW-1185">Reference proteome</keyword>
<feature type="compositionally biased region" description="Basic and acidic residues" evidence="1">
    <location>
        <begin position="22"/>
        <end position="34"/>
    </location>
</feature>
<accession>A0A4S4N238</accession>
<dbReference type="EMBL" id="SGPM01000035">
    <property type="protein sequence ID" value="THH31868.1"/>
    <property type="molecule type" value="Genomic_DNA"/>
</dbReference>
<feature type="compositionally biased region" description="Pro residues" evidence="1">
    <location>
        <begin position="212"/>
        <end position="223"/>
    </location>
</feature>
<feature type="domain" description="Senescence" evidence="2">
    <location>
        <begin position="180"/>
        <end position="350"/>
    </location>
</feature>
<organism evidence="3 4">
    <name type="scientific">Antrodiella citrinella</name>
    <dbReference type="NCBI Taxonomy" id="2447956"/>
    <lineage>
        <taxon>Eukaryota</taxon>
        <taxon>Fungi</taxon>
        <taxon>Dikarya</taxon>
        <taxon>Basidiomycota</taxon>
        <taxon>Agaricomycotina</taxon>
        <taxon>Agaricomycetes</taxon>
        <taxon>Polyporales</taxon>
        <taxon>Steccherinaceae</taxon>
        <taxon>Antrodiella</taxon>
    </lineage>
</organism>
<feature type="region of interest" description="Disordered" evidence="1">
    <location>
        <begin position="17"/>
        <end position="62"/>
    </location>
</feature>
<dbReference type="Pfam" id="PF06911">
    <property type="entry name" value="Senescence"/>
    <property type="match status" value="1"/>
</dbReference>
<sequence length="394" mass="42662">MYTEDAETLDIVLSQYGSGVVRHRDGHDDGHDSQSRTQPPPSDQHTTESTDGNTHSAVHINDPSLRGRLVLMDESSGEVVGELPERLSFKEDPALISGEKQKQKGEEVGPVVLELPPDMYDAYTSGKGLPVDVIGENLAETRDVFVRAIPEEEQDWLTTGATVISLTSKDTYGTHTRAYFTDQAAKASAVTVTYVGKFIRAAVGVEDTPSEPSTPPEPLPPAIVNPSYSVYKPKPRTPTARSKEGSPNLSHSRNTSSGNSPRPQSPEHKPLPTRDRLILSATLVLKTVDDSAKRMFDVSSESLGAVIGHKYGPEARESTHLATHTARNIVLVYVDVSGFARRALITKTGKEFVKARFNSSKAETQDVDMSVLQHPASSLIENEKNGVVSGEGPS</sequence>